<dbReference type="PROSITE" id="PS01156">
    <property type="entry name" value="TONB_DEPENDENT_REC_2"/>
    <property type="match status" value="1"/>
</dbReference>
<evidence type="ECO:0000256" key="7">
    <source>
        <dbReference type="ARBA" id="ARBA00023077"/>
    </source>
</evidence>
<comment type="caution">
    <text evidence="17">The sequence shown here is derived from an EMBL/GenBank/DDBJ whole genome shotgun (WGS) entry which is preliminary data.</text>
</comment>
<evidence type="ECO:0000256" key="1">
    <source>
        <dbReference type="ARBA" id="ARBA00004571"/>
    </source>
</evidence>
<evidence type="ECO:0000259" key="15">
    <source>
        <dbReference type="Pfam" id="PF00593"/>
    </source>
</evidence>
<dbReference type="PANTHER" id="PTHR32552">
    <property type="entry name" value="FERRICHROME IRON RECEPTOR-RELATED"/>
    <property type="match status" value="1"/>
</dbReference>
<evidence type="ECO:0000313" key="18">
    <source>
        <dbReference type="Proteomes" id="UP000292039"/>
    </source>
</evidence>
<keyword evidence="4 11" id="KW-1134">Transmembrane beta strand</keyword>
<dbReference type="Pfam" id="PF07715">
    <property type="entry name" value="Plug"/>
    <property type="match status" value="1"/>
</dbReference>
<keyword evidence="10 11" id="KW-0998">Cell outer membrane</keyword>
<organism evidence="17 18">
    <name type="scientific">Kerstersia gyiorum</name>
    <dbReference type="NCBI Taxonomy" id="206506"/>
    <lineage>
        <taxon>Bacteria</taxon>
        <taxon>Pseudomonadati</taxon>
        <taxon>Pseudomonadota</taxon>
        <taxon>Betaproteobacteria</taxon>
        <taxon>Burkholderiales</taxon>
        <taxon>Alcaligenaceae</taxon>
        <taxon>Kerstersia</taxon>
    </lineage>
</organism>
<dbReference type="GO" id="GO:0015344">
    <property type="term" value="F:siderophore uptake transmembrane transporter activity"/>
    <property type="evidence" value="ECO:0007669"/>
    <property type="project" value="TreeGrafter"/>
</dbReference>
<evidence type="ECO:0000256" key="12">
    <source>
        <dbReference type="PROSITE-ProRule" id="PRU10144"/>
    </source>
</evidence>
<dbReference type="Proteomes" id="UP000292039">
    <property type="component" value="Unassembled WGS sequence"/>
</dbReference>
<name>A0A4Q7MQ05_9BURK</name>
<dbReference type="Gene3D" id="2.170.130.10">
    <property type="entry name" value="TonB-dependent receptor, plug domain"/>
    <property type="match status" value="1"/>
</dbReference>
<dbReference type="EMBL" id="SGWZ01000003">
    <property type="protein sequence ID" value="RZS69748.1"/>
    <property type="molecule type" value="Genomic_DNA"/>
</dbReference>
<dbReference type="AlphaFoldDB" id="A0A4Q7MQ05"/>
<comment type="subcellular location">
    <subcellularLocation>
        <location evidence="1 11">Cell outer membrane</location>
        <topology evidence="1 11">Multi-pass membrane protein</topology>
    </subcellularLocation>
</comment>
<dbReference type="SUPFAM" id="SSF56935">
    <property type="entry name" value="Porins"/>
    <property type="match status" value="1"/>
</dbReference>
<feature type="short sequence motif" description="TonB C-terminal box" evidence="12">
    <location>
        <begin position="820"/>
        <end position="837"/>
    </location>
</feature>
<evidence type="ECO:0000256" key="11">
    <source>
        <dbReference type="PROSITE-ProRule" id="PRU01360"/>
    </source>
</evidence>
<keyword evidence="5 11" id="KW-0812">Transmembrane</keyword>
<feature type="signal peptide" evidence="14">
    <location>
        <begin position="1"/>
        <end position="22"/>
    </location>
</feature>
<evidence type="ECO:0000256" key="13">
    <source>
        <dbReference type="RuleBase" id="RU003357"/>
    </source>
</evidence>
<dbReference type="Gene3D" id="2.40.170.20">
    <property type="entry name" value="TonB-dependent receptor, beta-barrel domain"/>
    <property type="match status" value="1"/>
</dbReference>
<keyword evidence="8 11" id="KW-0472">Membrane</keyword>
<dbReference type="InterPro" id="IPR000531">
    <property type="entry name" value="Beta-barrel_TonB"/>
</dbReference>
<proteinExistence type="inferred from homology"/>
<evidence type="ECO:0000256" key="9">
    <source>
        <dbReference type="ARBA" id="ARBA00023170"/>
    </source>
</evidence>
<evidence type="ECO:0000256" key="14">
    <source>
        <dbReference type="SAM" id="SignalP"/>
    </source>
</evidence>
<evidence type="ECO:0000256" key="6">
    <source>
        <dbReference type="ARBA" id="ARBA00022729"/>
    </source>
</evidence>
<feature type="domain" description="TonB-dependent receptor-like beta-barrel" evidence="15">
    <location>
        <begin position="293"/>
        <end position="809"/>
    </location>
</feature>
<evidence type="ECO:0000256" key="4">
    <source>
        <dbReference type="ARBA" id="ARBA00022452"/>
    </source>
</evidence>
<feature type="chain" id="PRO_5030098178" evidence="14">
    <location>
        <begin position="23"/>
        <end position="837"/>
    </location>
</feature>
<protein>
    <submittedName>
        <fullName evidence="17">Outer membrane receptor for ferric coprogen and ferric-rhodotorulic acid</fullName>
    </submittedName>
</protein>
<dbReference type="CDD" id="cd01347">
    <property type="entry name" value="ligand_gated_channel"/>
    <property type="match status" value="1"/>
</dbReference>
<dbReference type="PROSITE" id="PS51257">
    <property type="entry name" value="PROKAR_LIPOPROTEIN"/>
    <property type="match status" value="1"/>
</dbReference>
<gene>
    <name evidence="17" type="ORF">EV679_2355</name>
</gene>
<sequence>MRNHPSLLAVTLIGCASFSVPAAAESGSTAVDTATNAETATVLPAIEVTGSQPEDDKTTNYTVRSNKSATRLDLSLKETPQSVTVMTQKQMEDQNLTIGLEALEQMPGVVVEQHGVPGIGKVSYHTRGFQIMNFQIDDVPIRAGSLGPDMLSAFDTGIYESVDMVRGSTGLTSGIGDPSASISFRRKRPTDDFQANAGVSYGSWERYRAHADLSGPLNTAGSLRGRLIAIQSGGKHWVDRVETESTTLYGIVEADLTPATTLALGSSFSYQHSTNAAPVGPVLASKAHTSDRVLFTHFDRSYNPATQWTYSDAQYVNSFAELRHHFNDRWDARLNYAYSDIDTDNLYGALGAANYSDAGFNAFYDPENDLASMAYAHRKNDGRMHNLDLTVSGNFDAWNRTHKLVLGLSGYDGDLHLPKYGSFASPTAVTGAWNISKWNDGYIPLPRGSCVTSSAEVYEYCANELYFLDGYSDLKERSWGALISTQLSLTDRLKMVLGTRYSQWKRDYSIYRLDTNELRRPPYRTDVFYEESSITYRDDGKFVPYAGVLFDLTPQVLTYLSYTGIHKPHTDPYTMFDMWGKPLPAIKGNTIELGLNAGFFDDTLNLHFALYRMKQENLACEMSITDYRNLAPGEYPKGYYVPNHPLLDGFNITPSSPCDHGMILQGGEMSLSGRLTPRWMISASYSYAHTKNGEYGAATYWDWLADGSLVQRGSQGAETYKFPYAYNNPEHLFKLFTSYDLTDRLTLGGSVVWRSKTVTDGGFSDVSNDPAVRKAIDDAYIQDAFAVVDLMARYRLNTHFTLGINASNIFDKVYRVNGYGSFYGTPRSVVASVNYRF</sequence>
<keyword evidence="7 13" id="KW-0798">TonB box</keyword>
<feature type="domain" description="TonB-dependent receptor plug" evidence="16">
    <location>
        <begin position="76"/>
        <end position="179"/>
    </location>
</feature>
<evidence type="ECO:0000256" key="2">
    <source>
        <dbReference type="ARBA" id="ARBA00009810"/>
    </source>
</evidence>
<dbReference type="Pfam" id="PF00593">
    <property type="entry name" value="TonB_dep_Rec_b-barrel"/>
    <property type="match status" value="1"/>
</dbReference>
<evidence type="ECO:0000256" key="3">
    <source>
        <dbReference type="ARBA" id="ARBA00022448"/>
    </source>
</evidence>
<dbReference type="InterPro" id="IPR036942">
    <property type="entry name" value="Beta-barrel_TonB_sf"/>
</dbReference>
<dbReference type="InterPro" id="IPR037066">
    <property type="entry name" value="Plug_dom_sf"/>
</dbReference>
<dbReference type="PANTHER" id="PTHR32552:SF74">
    <property type="entry name" value="HYDROXAMATE SIDEROPHORE RECEPTOR FHUE"/>
    <property type="match status" value="1"/>
</dbReference>
<keyword evidence="9 17" id="KW-0675">Receptor</keyword>
<keyword evidence="3 11" id="KW-0813">Transport</keyword>
<dbReference type="PROSITE" id="PS52016">
    <property type="entry name" value="TONB_DEPENDENT_REC_3"/>
    <property type="match status" value="1"/>
</dbReference>
<accession>A0A4Q7MQ05</accession>
<dbReference type="GO" id="GO:0009279">
    <property type="term" value="C:cell outer membrane"/>
    <property type="evidence" value="ECO:0007669"/>
    <property type="project" value="UniProtKB-SubCell"/>
</dbReference>
<evidence type="ECO:0000256" key="10">
    <source>
        <dbReference type="ARBA" id="ARBA00023237"/>
    </source>
</evidence>
<reference evidence="17 18" key="1">
    <citation type="submission" date="2019-02" db="EMBL/GenBank/DDBJ databases">
        <title>Genomic Encyclopedia of Type Strains, Phase IV (KMG-IV): sequencing the most valuable type-strain genomes for metagenomic binning, comparative biology and taxonomic classification.</title>
        <authorList>
            <person name="Goeker M."/>
        </authorList>
    </citation>
    <scope>NUCLEOTIDE SEQUENCE [LARGE SCALE GENOMIC DNA]</scope>
    <source>
        <strain evidence="17 18">DSM 16618</strain>
    </source>
</reference>
<keyword evidence="6 14" id="KW-0732">Signal</keyword>
<evidence type="ECO:0000259" key="16">
    <source>
        <dbReference type="Pfam" id="PF07715"/>
    </source>
</evidence>
<evidence type="ECO:0000313" key="17">
    <source>
        <dbReference type="EMBL" id="RZS69748.1"/>
    </source>
</evidence>
<dbReference type="RefSeq" id="WP_130487302.1">
    <property type="nucleotide sequence ID" value="NZ_CBCSEB010000021.1"/>
</dbReference>
<dbReference type="InterPro" id="IPR039426">
    <property type="entry name" value="TonB-dep_rcpt-like"/>
</dbReference>
<dbReference type="InterPro" id="IPR010917">
    <property type="entry name" value="TonB_rcpt_CS"/>
</dbReference>
<evidence type="ECO:0000256" key="5">
    <source>
        <dbReference type="ARBA" id="ARBA00022692"/>
    </source>
</evidence>
<comment type="similarity">
    <text evidence="2 11 13">Belongs to the TonB-dependent receptor family.</text>
</comment>
<dbReference type="InterPro" id="IPR012910">
    <property type="entry name" value="Plug_dom"/>
</dbReference>
<evidence type="ECO:0000256" key="8">
    <source>
        <dbReference type="ARBA" id="ARBA00023136"/>
    </source>
</evidence>